<dbReference type="EMBL" id="JACSNR010000002">
    <property type="protein sequence ID" value="MBM6922700.1"/>
    <property type="molecule type" value="Genomic_DNA"/>
</dbReference>
<evidence type="ECO:0000256" key="1">
    <source>
        <dbReference type="SAM" id="SignalP"/>
    </source>
</evidence>
<dbReference type="RefSeq" id="WP_191392231.1">
    <property type="nucleotide sequence ID" value="NZ_JACSNR010000002.1"/>
</dbReference>
<evidence type="ECO:0000313" key="2">
    <source>
        <dbReference type="EMBL" id="MBM6922700.1"/>
    </source>
</evidence>
<proteinExistence type="predicted"/>
<organism evidence="2 3">
    <name type="scientific">Hydrogenoanaerobacterium saccharovorans</name>
    <dbReference type="NCBI Taxonomy" id="474960"/>
    <lineage>
        <taxon>Bacteria</taxon>
        <taxon>Bacillati</taxon>
        <taxon>Bacillota</taxon>
        <taxon>Clostridia</taxon>
        <taxon>Eubacteriales</taxon>
        <taxon>Oscillospiraceae</taxon>
        <taxon>Hydrogenoanaerobacterium</taxon>
    </lineage>
</organism>
<feature type="chain" id="PRO_5047052772" evidence="1">
    <location>
        <begin position="24"/>
        <end position="327"/>
    </location>
</feature>
<reference evidence="2 3" key="1">
    <citation type="journal article" date="2021" name="Sci. Rep.">
        <title>The distribution of antibiotic resistance genes in chicken gut microbiota commensals.</title>
        <authorList>
            <person name="Juricova H."/>
            <person name="Matiasovicova J."/>
            <person name="Kubasova T."/>
            <person name="Cejkova D."/>
            <person name="Rychlik I."/>
        </authorList>
    </citation>
    <scope>NUCLEOTIDE SEQUENCE [LARGE SCALE GENOMIC DNA]</scope>
    <source>
        <strain evidence="2 3">An564</strain>
    </source>
</reference>
<dbReference type="PROSITE" id="PS51257">
    <property type="entry name" value="PROKAR_LIPOPROTEIN"/>
    <property type="match status" value="1"/>
</dbReference>
<name>A0ABS2GMK8_9FIRM</name>
<feature type="signal peptide" evidence="1">
    <location>
        <begin position="1"/>
        <end position="23"/>
    </location>
</feature>
<gene>
    <name evidence="2" type="ORF">H9X81_03200</name>
</gene>
<dbReference type="Proteomes" id="UP000724149">
    <property type="component" value="Unassembled WGS sequence"/>
</dbReference>
<accession>A0ABS2GMK8</accession>
<comment type="caution">
    <text evidence="2">The sequence shown here is derived from an EMBL/GenBank/DDBJ whole genome shotgun (WGS) entry which is preliminary data.</text>
</comment>
<evidence type="ECO:0000313" key="3">
    <source>
        <dbReference type="Proteomes" id="UP000724149"/>
    </source>
</evidence>
<protein>
    <submittedName>
        <fullName evidence="2">Uncharacterized protein</fullName>
    </submittedName>
</protein>
<keyword evidence="1" id="KW-0732">Signal</keyword>
<keyword evidence="3" id="KW-1185">Reference proteome</keyword>
<sequence length="327" mass="36432">MKRCLLSLAAAACLFLASCSFQSGSELLDSSLLAAPVPEELTQSELWQQAVHSGSLISYEEEPITTKAMAEEATASLAKKGGTVEMYQFSGSGDTAACTRILCKNTGEEITLSRSETQDWITSAEPEQTDTLTEPQLTRYGFFTAQTGSGEDFGFRAVNDAELYGNIAELRQLYDTYLKPIAATAIGEKTWSSPEEAGDLLMLAEDIAWAVDGISFRETYPDGWIPVNYLVETLSRYFDGIDRRAVVYTVYDFDYASDCMHYTFERDYEAELPRVRVLSAHEQEELLRISYCLYDPCTGEPLPDSSRVLSVRPQEDGSFRYMSNLMA</sequence>